<evidence type="ECO:0000313" key="1">
    <source>
        <dbReference type="EMBL" id="MFD1707681.1"/>
    </source>
</evidence>
<proteinExistence type="predicted"/>
<reference evidence="2" key="1">
    <citation type="journal article" date="2019" name="Int. J. Syst. Evol. Microbiol.">
        <title>The Global Catalogue of Microorganisms (GCM) 10K type strain sequencing project: providing services to taxonomists for standard genome sequencing and annotation.</title>
        <authorList>
            <consortium name="The Broad Institute Genomics Platform"/>
            <consortium name="The Broad Institute Genome Sequencing Center for Infectious Disease"/>
            <person name="Wu L."/>
            <person name="Ma J."/>
        </authorList>
    </citation>
    <scope>NUCLEOTIDE SEQUENCE [LARGE SCALE GENOMIC DNA]</scope>
    <source>
        <strain evidence="2">CGMCC 1.12295</strain>
    </source>
</reference>
<dbReference type="Proteomes" id="UP001597301">
    <property type="component" value="Unassembled WGS sequence"/>
</dbReference>
<name>A0ABW4KLN1_9BACI</name>
<protein>
    <submittedName>
        <fullName evidence="1">Uncharacterized protein</fullName>
    </submittedName>
</protein>
<organism evidence="1 2">
    <name type="scientific">Siminovitchia sediminis</name>
    <dbReference type="NCBI Taxonomy" id="1274353"/>
    <lineage>
        <taxon>Bacteria</taxon>
        <taxon>Bacillati</taxon>
        <taxon>Bacillota</taxon>
        <taxon>Bacilli</taxon>
        <taxon>Bacillales</taxon>
        <taxon>Bacillaceae</taxon>
        <taxon>Siminovitchia</taxon>
    </lineage>
</organism>
<dbReference type="GeneID" id="58747346"/>
<comment type="caution">
    <text evidence="1">The sequence shown here is derived from an EMBL/GenBank/DDBJ whole genome shotgun (WGS) entry which is preliminary data.</text>
</comment>
<sequence>MNYKVINKLVRYDGKIWMIDAISDKGMATIFSNGQVAIAPEKELEYLKEIDA</sequence>
<dbReference type="RefSeq" id="WP_186306544.1">
    <property type="nucleotide sequence ID" value="NZ_JBHUEO010000038.1"/>
</dbReference>
<accession>A0ABW4KLN1</accession>
<dbReference type="EMBL" id="JBHUEO010000038">
    <property type="protein sequence ID" value="MFD1707681.1"/>
    <property type="molecule type" value="Genomic_DNA"/>
</dbReference>
<gene>
    <name evidence="1" type="ORF">ACFSCZ_13205</name>
</gene>
<keyword evidence="2" id="KW-1185">Reference proteome</keyword>
<evidence type="ECO:0000313" key="2">
    <source>
        <dbReference type="Proteomes" id="UP001597301"/>
    </source>
</evidence>